<dbReference type="PANTHER" id="PTHR40590:SF1">
    <property type="entry name" value="CYTOPLASMIC PROTEIN"/>
    <property type="match status" value="1"/>
</dbReference>
<dbReference type="AlphaFoldDB" id="A0A3M6QMF3"/>
<evidence type="ECO:0000256" key="1">
    <source>
        <dbReference type="SAM" id="MobiDB-lite"/>
    </source>
</evidence>
<dbReference type="RefSeq" id="WP_122231026.1">
    <property type="nucleotide sequence ID" value="NZ_RDQO01000005.1"/>
</dbReference>
<gene>
    <name evidence="2" type="ORF">D8I35_15720</name>
</gene>
<dbReference type="Pfam" id="PF01963">
    <property type="entry name" value="TraB_PrgY_gumN"/>
    <property type="match status" value="1"/>
</dbReference>
<dbReference type="EMBL" id="RDQO01000005">
    <property type="protein sequence ID" value="RMX04237.1"/>
    <property type="molecule type" value="Genomic_DNA"/>
</dbReference>
<feature type="compositionally biased region" description="Basic residues" evidence="1">
    <location>
        <begin position="21"/>
        <end position="39"/>
    </location>
</feature>
<comment type="caution">
    <text evidence="2">The sequence shown here is derived from an EMBL/GenBank/DDBJ whole genome shotgun (WGS) entry which is preliminary data.</text>
</comment>
<keyword evidence="3" id="KW-1185">Reference proteome</keyword>
<dbReference type="PANTHER" id="PTHR40590">
    <property type="entry name" value="CYTOPLASMIC PROTEIN-RELATED"/>
    <property type="match status" value="1"/>
</dbReference>
<evidence type="ECO:0000313" key="3">
    <source>
        <dbReference type="Proteomes" id="UP000278006"/>
    </source>
</evidence>
<dbReference type="OrthoDB" id="9025834at2"/>
<name>A0A3M6QMF3_9BURK</name>
<proteinExistence type="predicted"/>
<evidence type="ECO:0000313" key="2">
    <source>
        <dbReference type="EMBL" id="RMX04237.1"/>
    </source>
</evidence>
<dbReference type="InterPro" id="IPR002816">
    <property type="entry name" value="TraB/PrgY/GumN_fam"/>
</dbReference>
<reference evidence="2 3" key="1">
    <citation type="submission" date="2018-10" db="EMBL/GenBank/DDBJ databases">
        <title>Draft genome of Cortibacter populi DSM10536.</title>
        <authorList>
            <person name="Bernier A.-M."/>
            <person name="Bernard K."/>
        </authorList>
    </citation>
    <scope>NUCLEOTIDE SEQUENCE [LARGE SCALE GENOMIC DNA]</scope>
    <source>
        <strain evidence="2 3">DSM 105136</strain>
    </source>
</reference>
<protein>
    <submittedName>
        <fullName evidence="2">TraB/GumN family protein</fullName>
    </submittedName>
</protein>
<dbReference type="Proteomes" id="UP000278006">
    <property type="component" value="Unassembled WGS sequence"/>
</dbReference>
<organism evidence="2 3">
    <name type="scientific">Corticibacter populi</name>
    <dbReference type="NCBI Taxonomy" id="1550736"/>
    <lineage>
        <taxon>Bacteria</taxon>
        <taxon>Pseudomonadati</taxon>
        <taxon>Pseudomonadota</taxon>
        <taxon>Betaproteobacteria</taxon>
        <taxon>Burkholderiales</taxon>
        <taxon>Comamonadaceae</taxon>
        <taxon>Corticibacter</taxon>
    </lineage>
</organism>
<accession>A0A3M6QMF3</accession>
<dbReference type="InterPro" id="IPR047111">
    <property type="entry name" value="YbaP-like"/>
</dbReference>
<feature type="region of interest" description="Disordered" evidence="1">
    <location>
        <begin position="1"/>
        <end position="39"/>
    </location>
</feature>
<sequence>MPQPDAVRHCGCQPEAAPTAMHRRVSGPARRHEKGPARRRLQRRMLSLAAGMLLALPATHAGPPAAEPGAALSWRQWRGVLFRVVAPAPATPSRDRPVSFLLGTLHFGSVEELHLDAELLQNAMRHTRLFIGEVPMSAPRSAQLDGHRRLPAQRNLRDLLGQAPFDALQRLLPQLPAAQLLHAKPWLALALLESRGETVSEQTLDRQLAQWAAREGLPAFHLETLAAQLQALDCVPAEEHAQVLRQRLAMPWLFEEQAQRVLEYYRAGDLPAWLDEIDAMTGLDAQARPIEQRARLCLIEARNALWMDQLDPLLRAGSAFVAVGAIHLTGEAGLLASLHQRGFSIVAEPLPLQ</sequence>
<dbReference type="CDD" id="cd14789">
    <property type="entry name" value="Tiki"/>
    <property type="match status" value="1"/>
</dbReference>